<comment type="caution">
    <text evidence="2">The sequence shown here is derived from an EMBL/GenBank/DDBJ whole genome shotgun (WGS) entry which is preliminary data.</text>
</comment>
<dbReference type="NCBIfam" id="TIGR02122">
    <property type="entry name" value="TRAP_TAXI"/>
    <property type="match status" value="1"/>
</dbReference>
<keyword evidence="1" id="KW-0732">Signal</keyword>
<dbReference type="Gene3D" id="3.40.190.10">
    <property type="entry name" value="Periplasmic binding protein-like II"/>
    <property type="match status" value="2"/>
</dbReference>
<dbReference type="InterPro" id="IPR011852">
    <property type="entry name" value="TRAP_TAXI"/>
</dbReference>
<dbReference type="EMBL" id="JAQZSM010000005">
    <property type="protein sequence ID" value="MDD7971021.1"/>
    <property type="molecule type" value="Genomic_DNA"/>
</dbReference>
<name>A0ABT5T7C5_9RHOB</name>
<protein>
    <submittedName>
        <fullName evidence="2">TAXI family TRAP transporter solute-binding subunit</fullName>
    </submittedName>
</protein>
<evidence type="ECO:0000313" key="3">
    <source>
        <dbReference type="Proteomes" id="UP001431784"/>
    </source>
</evidence>
<sequence>MPLRKIILGSVAAFAFVLPANATERLLIGSTSASSSHYGYFVAVAQLVNERIAEVEASVVETGATLDNLRRIQRRQVDLGLVTTNVAHHALAGTNEFAGQPVETQLLWVYTAAPQNVVVRRDAGITGMDELAGKRLNPGIRGSATEQTSEAVFAALGIEPAHVRGSTTDVVDMIKDNRVIGYVKSGAGMRLDASTLDIATFTPITVLSLTEDQQQRLRAEMPDISIVGIPASPDDDMPAYTTWSFGVGVAASPDLSEETAYQIVRTIMEDENAQANAMAELRGADLADLTVTYGTIPLHPGAYRWFREQGIDVPAHLMPVSAN</sequence>
<dbReference type="SUPFAM" id="SSF53850">
    <property type="entry name" value="Periplasmic binding protein-like II"/>
    <property type="match status" value="1"/>
</dbReference>
<dbReference type="PANTHER" id="PTHR42941">
    <property type="entry name" value="SLL1037 PROTEIN"/>
    <property type="match status" value="1"/>
</dbReference>
<evidence type="ECO:0000313" key="2">
    <source>
        <dbReference type="EMBL" id="MDD7971021.1"/>
    </source>
</evidence>
<evidence type="ECO:0000256" key="1">
    <source>
        <dbReference type="SAM" id="SignalP"/>
    </source>
</evidence>
<dbReference type="Proteomes" id="UP001431784">
    <property type="component" value="Unassembled WGS sequence"/>
</dbReference>
<dbReference type="Pfam" id="PF16868">
    <property type="entry name" value="NMT1_3"/>
    <property type="match status" value="1"/>
</dbReference>
<gene>
    <name evidence="2" type="ORF">PUT78_07910</name>
</gene>
<feature type="signal peptide" evidence="1">
    <location>
        <begin position="1"/>
        <end position="22"/>
    </location>
</feature>
<dbReference type="PANTHER" id="PTHR42941:SF1">
    <property type="entry name" value="SLL1037 PROTEIN"/>
    <property type="match status" value="1"/>
</dbReference>
<proteinExistence type="predicted"/>
<feature type="chain" id="PRO_5047295137" evidence="1">
    <location>
        <begin position="23"/>
        <end position="323"/>
    </location>
</feature>
<accession>A0ABT5T7C5</accession>
<organism evidence="2 3">
    <name type="scientific">Roseinatronobacter alkalisoli</name>
    <dbReference type="NCBI Taxonomy" id="3028235"/>
    <lineage>
        <taxon>Bacteria</taxon>
        <taxon>Pseudomonadati</taxon>
        <taxon>Pseudomonadota</taxon>
        <taxon>Alphaproteobacteria</taxon>
        <taxon>Rhodobacterales</taxon>
        <taxon>Paracoccaceae</taxon>
        <taxon>Roseinatronobacter</taxon>
    </lineage>
</organism>
<dbReference type="RefSeq" id="WP_274351708.1">
    <property type="nucleotide sequence ID" value="NZ_JAQZSM010000005.1"/>
</dbReference>
<reference evidence="2" key="1">
    <citation type="submission" date="2023-02" db="EMBL/GenBank/DDBJ databases">
        <title>Description of Roseinatronobacter alkalisoli sp. nov., an alkaliphilic bacerium isolated from soda soil.</title>
        <authorList>
            <person name="Wei W."/>
        </authorList>
    </citation>
    <scope>NUCLEOTIDE SEQUENCE</scope>
    <source>
        <strain evidence="2">HJB301</strain>
    </source>
</reference>
<keyword evidence="3" id="KW-1185">Reference proteome</keyword>